<name>D0P220_PHYIT</name>
<evidence type="ECO:0000313" key="2">
    <source>
        <dbReference type="Proteomes" id="UP000006643"/>
    </source>
</evidence>
<dbReference type="GeneID" id="9480334"/>
<dbReference type="Proteomes" id="UP000006643">
    <property type="component" value="Unassembled WGS sequence"/>
</dbReference>
<reference evidence="2" key="1">
    <citation type="journal article" date="2009" name="Nature">
        <title>Genome sequence and analysis of the Irish potato famine pathogen Phytophthora infestans.</title>
        <authorList>
            <consortium name="The Broad Institute Genome Sequencing Platform"/>
            <person name="Haas B.J."/>
            <person name="Kamoun S."/>
            <person name="Zody M.C."/>
            <person name="Jiang R.H."/>
            <person name="Handsaker R.E."/>
            <person name="Cano L.M."/>
            <person name="Grabherr M."/>
            <person name="Kodira C.D."/>
            <person name="Raffaele S."/>
            <person name="Torto-Alalibo T."/>
            <person name="Bozkurt T.O."/>
            <person name="Ah-Fong A.M."/>
            <person name="Alvarado L."/>
            <person name="Anderson V.L."/>
            <person name="Armstrong M.R."/>
            <person name="Avrova A."/>
            <person name="Baxter L."/>
            <person name="Beynon J."/>
            <person name="Boevink P.C."/>
            <person name="Bollmann S.R."/>
            <person name="Bos J.I."/>
            <person name="Bulone V."/>
            <person name="Cai G."/>
            <person name="Cakir C."/>
            <person name="Carrington J.C."/>
            <person name="Chawner M."/>
            <person name="Conti L."/>
            <person name="Costanzo S."/>
            <person name="Ewan R."/>
            <person name="Fahlgren N."/>
            <person name="Fischbach M.A."/>
            <person name="Fugelstad J."/>
            <person name="Gilroy E.M."/>
            <person name="Gnerre S."/>
            <person name="Green P.J."/>
            <person name="Grenville-Briggs L.J."/>
            <person name="Griffith J."/>
            <person name="Grunwald N.J."/>
            <person name="Horn K."/>
            <person name="Horner N.R."/>
            <person name="Hu C.H."/>
            <person name="Huitema E."/>
            <person name="Jeong D.H."/>
            <person name="Jones A.M."/>
            <person name="Jones J.D."/>
            <person name="Jones R.W."/>
            <person name="Karlsson E.K."/>
            <person name="Kunjeti S.G."/>
            <person name="Lamour K."/>
            <person name="Liu Z."/>
            <person name="Ma L."/>
            <person name="Maclean D."/>
            <person name="Chibucos M.C."/>
            <person name="McDonald H."/>
            <person name="McWalters J."/>
            <person name="Meijer H.J."/>
            <person name="Morgan W."/>
            <person name="Morris P.F."/>
            <person name="Munro C.A."/>
            <person name="O'Neill K."/>
            <person name="Ospina-Giraldo M."/>
            <person name="Pinzon A."/>
            <person name="Pritchard L."/>
            <person name="Ramsahoye B."/>
            <person name="Ren Q."/>
            <person name="Restrepo S."/>
            <person name="Roy S."/>
            <person name="Sadanandom A."/>
            <person name="Savidor A."/>
            <person name="Schornack S."/>
            <person name="Schwartz D.C."/>
            <person name="Schumann U.D."/>
            <person name="Schwessinger B."/>
            <person name="Seyer L."/>
            <person name="Sharpe T."/>
            <person name="Silvar C."/>
            <person name="Song J."/>
            <person name="Studholme D.J."/>
            <person name="Sykes S."/>
            <person name="Thines M."/>
            <person name="van de Vondervoort P.J."/>
            <person name="Phuntumart V."/>
            <person name="Wawra S."/>
            <person name="Weide R."/>
            <person name="Win J."/>
            <person name="Young C."/>
            <person name="Zhou S."/>
            <person name="Fry W."/>
            <person name="Meyers B.C."/>
            <person name="van West P."/>
            <person name="Ristaino J."/>
            <person name="Govers F."/>
            <person name="Birch P.R."/>
            <person name="Whisson S.C."/>
            <person name="Judelson H.S."/>
            <person name="Nusbaum C."/>
        </authorList>
    </citation>
    <scope>NUCLEOTIDE SEQUENCE [LARGE SCALE GENOMIC DNA]</scope>
    <source>
        <strain evidence="2">T30-4</strain>
    </source>
</reference>
<sequence length="382" mass="41090">MEVQCKLQLYAPNDQCSTECGYEGEDETLPANQCYDCSSSHDSCGIGYNSTDDGCCRVLECEAVNGAPITSPGTLSWNLKDDALTVSNSSYSIFETGNCSNSSDPSSKCCRITCENCFLNVSIASMFADVEIVDASLHEAIEMGLTGNANLEVALYAPNGCTLDETTQLKNASFTIPLGSTGISIEITMGLDLRRKLSLQPHGSIATIGATSDLQSLTAGSLRSETFYDIQITNNISSKLAQSSIDLEMQLELIPSFQASLSLLKGLARVGVKAEFLVFLELNSSFQYPAPFPGLSSKYLDDTSLWHGGNCQLPHYMEYNCNAGYGEVNISLPLSARIPAIGNTSTELNIVTSSRRSSFSLFSGSQTDTENNFGMDAGHDRH</sequence>
<dbReference type="RefSeq" id="XP_002895665.1">
    <property type="nucleotide sequence ID" value="XM_002895619.1"/>
</dbReference>
<dbReference type="AlphaFoldDB" id="D0P220"/>
<gene>
    <name evidence="1" type="ORF">PITG_20333</name>
</gene>
<dbReference type="eggNOG" id="ENOG502SRNR">
    <property type="taxonomic scope" value="Eukaryota"/>
</dbReference>
<keyword evidence="2" id="KW-1185">Reference proteome</keyword>
<dbReference type="HOGENOM" id="CLU_724561_0_0_1"/>
<dbReference type="EMBL" id="DS028265">
    <property type="protein sequence ID" value="EEY55166.1"/>
    <property type="molecule type" value="Genomic_DNA"/>
</dbReference>
<dbReference type="InParanoid" id="D0P220"/>
<dbReference type="KEGG" id="pif:PITG_20333"/>
<protein>
    <submittedName>
        <fullName evidence="1">Uncharacterized protein</fullName>
    </submittedName>
</protein>
<proteinExistence type="predicted"/>
<evidence type="ECO:0000313" key="1">
    <source>
        <dbReference type="EMBL" id="EEY55166.1"/>
    </source>
</evidence>
<dbReference type="OrthoDB" id="111838at2759"/>
<organism evidence="1 2">
    <name type="scientific">Phytophthora infestans (strain T30-4)</name>
    <name type="common">Potato late blight agent</name>
    <dbReference type="NCBI Taxonomy" id="403677"/>
    <lineage>
        <taxon>Eukaryota</taxon>
        <taxon>Sar</taxon>
        <taxon>Stramenopiles</taxon>
        <taxon>Oomycota</taxon>
        <taxon>Peronosporomycetes</taxon>
        <taxon>Peronosporales</taxon>
        <taxon>Peronosporaceae</taxon>
        <taxon>Phytophthora</taxon>
    </lineage>
</organism>
<dbReference type="VEuPathDB" id="FungiDB:PITG_20333"/>
<accession>D0P220</accession>